<dbReference type="InterPro" id="IPR002577">
    <property type="entry name" value="HTH_HxlR"/>
</dbReference>
<dbReference type="PANTHER" id="PTHR33204">
    <property type="entry name" value="TRANSCRIPTIONAL REGULATOR, MARR FAMILY"/>
    <property type="match status" value="1"/>
</dbReference>
<evidence type="ECO:0000256" key="1">
    <source>
        <dbReference type="ARBA" id="ARBA00023015"/>
    </source>
</evidence>
<proteinExistence type="predicted"/>
<dbReference type="InterPro" id="IPR036388">
    <property type="entry name" value="WH-like_DNA-bd_sf"/>
</dbReference>
<dbReference type="SUPFAM" id="SSF46785">
    <property type="entry name" value="Winged helix' DNA-binding domain"/>
    <property type="match status" value="1"/>
</dbReference>
<organism evidence="5 6">
    <name type="scientific">Shouchella lehensis G1</name>
    <dbReference type="NCBI Taxonomy" id="1246626"/>
    <lineage>
        <taxon>Bacteria</taxon>
        <taxon>Bacillati</taxon>
        <taxon>Bacillota</taxon>
        <taxon>Bacilli</taxon>
        <taxon>Bacillales</taxon>
        <taxon>Bacillaceae</taxon>
        <taxon>Shouchella</taxon>
    </lineage>
</organism>
<dbReference type="eggNOG" id="COG1733">
    <property type="taxonomic scope" value="Bacteria"/>
</dbReference>
<dbReference type="Gene3D" id="1.10.10.10">
    <property type="entry name" value="Winged helix-like DNA-binding domain superfamily/Winged helix DNA-binding domain"/>
    <property type="match status" value="1"/>
</dbReference>
<dbReference type="RefSeq" id="WP_038478098.1">
    <property type="nucleotide sequence ID" value="NZ_CP003923.1"/>
</dbReference>
<accession>A0A060LQZ0</accession>
<sequence length="110" mass="12900">MNIIPDQCQVNQALEIFVGKWKLLILLHLIANGTTRFGEFQRVIPTITPKVLTQQLRELEEENIIERHVYPEIPPKVEYTISTYGKTLEPIFTAMHTWGQNHLLYKQSRK</sequence>
<evidence type="ECO:0000256" key="3">
    <source>
        <dbReference type="ARBA" id="ARBA00023163"/>
    </source>
</evidence>
<dbReference type="OrthoDB" id="9791143at2"/>
<dbReference type="HOGENOM" id="CLU_111585_5_3_9"/>
<dbReference type="Pfam" id="PF01638">
    <property type="entry name" value="HxlR"/>
    <property type="match status" value="1"/>
</dbReference>
<name>A0A060LQZ0_9BACI</name>
<dbReference type="STRING" id="1246626.BleG1_1093"/>
<dbReference type="Proteomes" id="UP000027142">
    <property type="component" value="Chromosome"/>
</dbReference>
<dbReference type="GO" id="GO:0003677">
    <property type="term" value="F:DNA binding"/>
    <property type="evidence" value="ECO:0007669"/>
    <property type="project" value="UniProtKB-KW"/>
</dbReference>
<reference evidence="5 6" key="1">
    <citation type="journal article" date="2014" name="Gene">
        <title>A comparative genomic analysis of the alkalitolerant soil bacterium Bacillus lehensis G1.</title>
        <authorList>
            <person name="Noor Y.M."/>
            <person name="Samsulrizal N.H."/>
            <person name="Jema'on N.A."/>
            <person name="Low K.O."/>
            <person name="Ramli A.N."/>
            <person name="Alias N.I."/>
            <person name="Damis S.I."/>
            <person name="Fuzi S.F."/>
            <person name="Isa M.N."/>
            <person name="Murad A.M."/>
            <person name="Raih M.F."/>
            <person name="Bakar F.D."/>
            <person name="Najimudin N."/>
            <person name="Mahadi N.M."/>
            <person name="Illias R.M."/>
        </authorList>
    </citation>
    <scope>NUCLEOTIDE SEQUENCE [LARGE SCALE GENOMIC DNA]</scope>
    <source>
        <strain evidence="5 6">G1</strain>
    </source>
</reference>
<evidence type="ECO:0000313" key="6">
    <source>
        <dbReference type="Proteomes" id="UP000027142"/>
    </source>
</evidence>
<dbReference type="EMBL" id="CP003923">
    <property type="protein sequence ID" value="AIC93696.1"/>
    <property type="molecule type" value="Genomic_DNA"/>
</dbReference>
<evidence type="ECO:0000256" key="2">
    <source>
        <dbReference type="ARBA" id="ARBA00023125"/>
    </source>
</evidence>
<dbReference type="KEGG" id="ble:BleG1_1093"/>
<dbReference type="InterPro" id="IPR036390">
    <property type="entry name" value="WH_DNA-bd_sf"/>
</dbReference>
<feature type="domain" description="HTH hxlR-type" evidence="4">
    <location>
        <begin position="8"/>
        <end position="107"/>
    </location>
</feature>
<keyword evidence="6" id="KW-1185">Reference proteome</keyword>
<keyword evidence="3" id="KW-0804">Transcription</keyword>
<dbReference type="PATRIC" id="fig|1246626.3.peg.1096"/>
<keyword evidence="2" id="KW-0238">DNA-binding</keyword>
<evidence type="ECO:0000313" key="5">
    <source>
        <dbReference type="EMBL" id="AIC93696.1"/>
    </source>
</evidence>
<protein>
    <submittedName>
        <fullName evidence="5">HTH-type, HxlR family transcriptional activator</fullName>
    </submittedName>
</protein>
<gene>
    <name evidence="5" type="ORF">BleG1_1093</name>
</gene>
<dbReference type="PANTHER" id="PTHR33204:SF29">
    <property type="entry name" value="TRANSCRIPTIONAL REGULATOR"/>
    <property type="match status" value="1"/>
</dbReference>
<keyword evidence="1" id="KW-0805">Transcription regulation</keyword>
<evidence type="ECO:0000259" key="4">
    <source>
        <dbReference type="PROSITE" id="PS51118"/>
    </source>
</evidence>
<dbReference type="AlphaFoldDB" id="A0A060LQZ0"/>
<dbReference type="PROSITE" id="PS51118">
    <property type="entry name" value="HTH_HXLR"/>
    <property type="match status" value="1"/>
</dbReference>